<keyword evidence="2 6" id="KW-0862">Zinc</keyword>
<name>A0ABS9MCE0_9FIRM</name>
<evidence type="ECO:0000313" key="7">
    <source>
        <dbReference type="EMBL" id="MCG4528484.1"/>
    </source>
</evidence>
<organism evidence="7 8">
    <name type="scientific">Intestinimonas massiliensis</name>
    <name type="common">ex Afouda et al. 2020</name>
    <dbReference type="NCBI Taxonomy" id="1673721"/>
    <lineage>
        <taxon>Bacteria</taxon>
        <taxon>Bacillati</taxon>
        <taxon>Bacillota</taxon>
        <taxon>Clostridia</taxon>
        <taxon>Eubacteriales</taxon>
        <taxon>Intestinimonas</taxon>
    </lineage>
</organism>
<dbReference type="Pfam" id="PF01430">
    <property type="entry name" value="HSP33"/>
    <property type="match status" value="1"/>
</dbReference>
<evidence type="ECO:0000256" key="6">
    <source>
        <dbReference type="HAMAP-Rule" id="MF_00117"/>
    </source>
</evidence>
<dbReference type="Proteomes" id="UP001200313">
    <property type="component" value="Unassembled WGS sequence"/>
</dbReference>
<dbReference type="PIRSF" id="PIRSF005261">
    <property type="entry name" value="Heat_shock_Hsp33"/>
    <property type="match status" value="1"/>
</dbReference>
<keyword evidence="3 6" id="KW-1015">Disulfide bond</keyword>
<dbReference type="InterPro" id="IPR016154">
    <property type="entry name" value="Heat_shock_Hsp33_C"/>
</dbReference>
<keyword evidence="8" id="KW-1185">Reference proteome</keyword>
<evidence type="ECO:0000256" key="2">
    <source>
        <dbReference type="ARBA" id="ARBA00022833"/>
    </source>
</evidence>
<evidence type="ECO:0000256" key="1">
    <source>
        <dbReference type="ARBA" id="ARBA00022490"/>
    </source>
</evidence>
<dbReference type="Gene3D" id="3.90.1280.10">
    <property type="entry name" value="HSP33 redox switch-like"/>
    <property type="match status" value="1"/>
</dbReference>
<comment type="function">
    <text evidence="6">Redox regulated molecular chaperone. Protects both thermally unfolding and oxidatively damaged proteins from irreversible aggregation. Plays an important role in the bacterial defense system toward oxidative stress.</text>
</comment>
<evidence type="ECO:0000256" key="4">
    <source>
        <dbReference type="ARBA" id="ARBA00023186"/>
    </source>
</evidence>
<dbReference type="HAMAP" id="MF_00117">
    <property type="entry name" value="HslO"/>
    <property type="match status" value="1"/>
</dbReference>
<comment type="PTM">
    <text evidence="6">Under oxidizing conditions two disulfide bonds are formed involving the reactive cysteines. Under reducing conditions zinc is bound to the reactive cysteines and the protein is inactive.</text>
</comment>
<comment type="subcellular location">
    <subcellularLocation>
        <location evidence="6">Cytoplasm</location>
    </subcellularLocation>
</comment>
<dbReference type="SUPFAM" id="SSF64397">
    <property type="entry name" value="Hsp33 domain"/>
    <property type="match status" value="1"/>
</dbReference>
<evidence type="ECO:0000256" key="3">
    <source>
        <dbReference type="ARBA" id="ARBA00023157"/>
    </source>
</evidence>
<dbReference type="NCBIfam" id="NF001033">
    <property type="entry name" value="PRK00114.1"/>
    <property type="match status" value="1"/>
</dbReference>
<sequence>MDEIIRMMTGDGMVKAVAVTGKDMVERARQIHKTLPVATAALGRTLMAASMMGDMLKEKDGSVTLQIKGGGPLGAITAVSDSRGNPRGYLQNGQVDIPRKYQGKLDVGTAVGSSGSLTVMKDMGLKEPYIGSVQLVSGEIAEDITAYFVESEQVPTACALGVLVDKDQSVAAAGGYLVQLLPGADESVIQRLEESIARLGPVTDALHGGADAVQLLGRVLEGQEPELLERRPVAYKCYCSRERVSRAIISMGKEEMQNLIEEQGGAELTCQFCDKVYRFTKEDLQELLEEATR</sequence>
<dbReference type="PANTHER" id="PTHR30111:SF1">
    <property type="entry name" value="33 KDA CHAPERONIN"/>
    <property type="match status" value="1"/>
</dbReference>
<proteinExistence type="inferred from homology"/>
<comment type="caution">
    <text evidence="7">The sequence shown here is derived from an EMBL/GenBank/DDBJ whole genome shotgun (WGS) entry which is preliminary data.</text>
</comment>
<reference evidence="7 8" key="1">
    <citation type="submission" date="2022-01" db="EMBL/GenBank/DDBJ databases">
        <title>Collection of gut derived symbiotic bacterial strains cultured from healthy donors.</title>
        <authorList>
            <person name="Lin H."/>
            <person name="Kohout C."/>
            <person name="Waligurski E."/>
            <person name="Pamer E.G."/>
        </authorList>
    </citation>
    <scope>NUCLEOTIDE SEQUENCE [LARGE SCALE GENOMIC DNA]</scope>
    <source>
        <strain evidence="7 8">DFI.3.7</strain>
    </source>
</reference>
<dbReference type="CDD" id="cd00498">
    <property type="entry name" value="Hsp33"/>
    <property type="match status" value="1"/>
</dbReference>
<dbReference type="RefSeq" id="WP_050618148.1">
    <property type="nucleotide sequence ID" value="NZ_JAKNJB010000035.1"/>
</dbReference>
<dbReference type="InterPro" id="IPR016153">
    <property type="entry name" value="Heat_shock_Hsp33_N"/>
</dbReference>
<dbReference type="PANTHER" id="PTHR30111">
    <property type="entry name" value="33 KDA CHAPERONIN"/>
    <property type="match status" value="1"/>
</dbReference>
<gene>
    <name evidence="6 7" type="primary">hslO</name>
    <name evidence="7" type="ORF">L0P79_15620</name>
</gene>
<dbReference type="Gene3D" id="3.55.30.10">
    <property type="entry name" value="Hsp33 domain"/>
    <property type="match status" value="1"/>
</dbReference>
<keyword evidence="1 6" id="KW-0963">Cytoplasm</keyword>
<protein>
    <recommendedName>
        <fullName evidence="6">33 kDa chaperonin</fullName>
    </recommendedName>
    <alternativeName>
        <fullName evidence="6">Heat shock protein 33 homolog</fullName>
        <shortName evidence="6">HSP33</shortName>
    </alternativeName>
</protein>
<feature type="disulfide bond" description="Redox-active" evidence="6">
    <location>
        <begin position="270"/>
        <end position="273"/>
    </location>
</feature>
<accession>A0ABS9MCE0</accession>
<feature type="disulfide bond" description="Redox-active" evidence="6">
    <location>
        <begin position="237"/>
        <end position="239"/>
    </location>
</feature>
<dbReference type="EMBL" id="JAKNJB010000035">
    <property type="protein sequence ID" value="MCG4528484.1"/>
    <property type="molecule type" value="Genomic_DNA"/>
</dbReference>
<evidence type="ECO:0000313" key="8">
    <source>
        <dbReference type="Proteomes" id="UP001200313"/>
    </source>
</evidence>
<dbReference type="InterPro" id="IPR000397">
    <property type="entry name" value="Heat_shock_Hsp33"/>
</dbReference>
<keyword evidence="5 6" id="KW-0676">Redox-active center</keyword>
<evidence type="ECO:0000256" key="5">
    <source>
        <dbReference type="ARBA" id="ARBA00023284"/>
    </source>
</evidence>
<comment type="similarity">
    <text evidence="6">Belongs to the HSP33 family.</text>
</comment>
<keyword evidence="4 6" id="KW-0143">Chaperone</keyword>
<dbReference type="SUPFAM" id="SSF118352">
    <property type="entry name" value="HSP33 redox switch-like"/>
    <property type="match status" value="1"/>
</dbReference>